<evidence type="ECO:0000256" key="9">
    <source>
        <dbReference type="RuleBase" id="RU361152"/>
    </source>
</evidence>
<evidence type="ECO:0000259" key="10">
    <source>
        <dbReference type="Pfam" id="PF11975"/>
    </source>
</evidence>
<dbReference type="InterPro" id="IPR022616">
    <property type="entry name" value="Glyco_hydro_4_C"/>
</dbReference>
<dbReference type="RefSeq" id="WP_335425384.1">
    <property type="nucleotide sequence ID" value="NZ_JBALHR010000021.1"/>
</dbReference>
<evidence type="ECO:0000313" key="12">
    <source>
        <dbReference type="Proteomes" id="UP001431963"/>
    </source>
</evidence>
<sequence length="451" mass="49872">MTKIAFIGAGSTVFMKNLIGDALQMPALAGATVSLMDIDARRLAESELVVRKLIASLGVPAQVETHTDQRRAIAGADFVIVAFQIGGYKPCTVTDFDIPKRYGLRQTIADTLGIGGIMRGLRTVPHLWKLAEDMRALCPDAIMLQYVNPMAINTWAIGARYPDVKQVGLCHSVQGTAYELARDLDLPLEDIRYRAAGINHMAFYLTFEARNPDGSYRDLYPALRAGYQAGRIPKPSHWNARCPNRVRYEVMTHLGHFVTESSEHFAEYVPWFIKTHRPDLIETFGIPLDEYPIRCEEQIAAWGAQARAYAEAERIEVTRSNEYAATIMNAVVTGTPAVIYGNIPNRGFIPQLPTGAAVEVPVLVDANGLQPTTVNDIPPQLIALMRTNVNVQELTVQALLTENRDHIYHAAMLDPHTAAELDLRQIRALVDDLIAAHGDWLPGWITGKKAA</sequence>
<reference evidence="11" key="1">
    <citation type="submission" date="2024-02" db="EMBL/GenBank/DDBJ databases">
        <title>Genome sequences of strain Gemmobacter sp. JM10B15.</title>
        <authorList>
            <person name="Zhang M."/>
        </authorList>
    </citation>
    <scope>NUCLEOTIDE SEQUENCE</scope>
    <source>
        <strain evidence="11">JM10B15</strain>
    </source>
</reference>
<dbReference type="PROSITE" id="PS01324">
    <property type="entry name" value="GLYCOSYL_HYDROL_F4"/>
    <property type="match status" value="1"/>
</dbReference>
<accession>A0ABU8C057</accession>
<evidence type="ECO:0000313" key="11">
    <source>
        <dbReference type="EMBL" id="MEH7830341.1"/>
    </source>
</evidence>
<dbReference type="PANTHER" id="PTHR32092">
    <property type="entry name" value="6-PHOSPHO-BETA-GLUCOSIDASE-RELATED"/>
    <property type="match status" value="1"/>
</dbReference>
<organism evidence="11 12">
    <name type="scientific">Gemmobacter denitrificans</name>
    <dbReference type="NCBI Taxonomy" id="3123040"/>
    <lineage>
        <taxon>Bacteria</taxon>
        <taxon>Pseudomonadati</taxon>
        <taxon>Pseudomonadota</taxon>
        <taxon>Alphaproteobacteria</taxon>
        <taxon>Rhodobacterales</taxon>
        <taxon>Paracoccaceae</taxon>
        <taxon>Gemmobacter</taxon>
    </lineage>
</organism>
<keyword evidence="8 9" id="KW-0326">Glycosidase</keyword>
<dbReference type="InterPro" id="IPR019802">
    <property type="entry name" value="GlycHydrolase_4_CS"/>
</dbReference>
<protein>
    <submittedName>
        <fullName evidence="11">Alpha-glucosidase/alpha-galactosidase</fullName>
    </submittedName>
</protein>
<evidence type="ECO:0000256" key="5">
    <source>
        <dbReference type="ARBA" id="ARBA00023027"/>
    </source>
</evidence>
<evidence type="ECO:0000256" key="1">
    <source>
        <dbReference type="ARBA" id="ARBA00001936"/>
    </source>
</evidence>
<dbReference type="InterPro" id="IPR036291">
    <property type="entry name" value="NAD(P)-bd_dom_sf"/>
</dbReference>
<dbReference type="Pfam" id="PF11975">
    <property type="entry name" value="Glyco_hydro_4C"/>
    <property type="match status" value="1"/>
</dbReference>
<comment type="caution">
    <text evidence="11">The sequence shown here is derived from an EMBL/GenBank/DDBJ whole genome shotgun (WGS) entry which is preliminary data.</text>
</comment>
<evidence type="ECO:0000256" key="4">
    <source>
        <dbReference type="ARBA" id="ARBA00022801"/>
    </source>
</evidence>
<dbReference type="SUPFAM" id="SSF56327">
    <property type="entry name" value="LDH C-terminal domain-like"/>
    <property type="match status" value="1"/>
</dbReference>
<comment type="similarity">
    <text evidence="2 9">Belongs to the glycosyl hydrolase 4 family.</text>
</comment>
<proteinExistence type="inferred from homology"/>
<dbReference type="Pfam" id="PF02056">
    <property type="entry name" value="Glyco_hydro_4"/>
    <property type="match status" value="1"/>
</dbReference>
<comment type="cofactor">
    <cofactor evidence="9">
        <name>NAD(+)</name>
        <dbReference type="ChEBI" id="CHEBI:57540"/>
    </cofactor>
    <text evidence="9">Binds 1 NAD(+) per subunit.</text>
</comment>
<evidence type="ECO:0000256" key="2">
    <source>
        <dbReference type="ARBA" id="ARBA00010141"/>
    </source>
</evidence>
<keyword evidence="3" id="KW-0479">Metal-binding</keyword>
<dbReference type="Proteomes" id="UP001431963">
    <property type="component" value="Unassembled WGS sequence"/>
</dbReference>
<dbReference type="InterPro" id="IPR015955">
    <property type="entry name" value="Lactate_DH/Glyco_Ohase_4_C"/>
</dbReference>
<keyword evidence="12" id="KW-1185">Reference proteome</keyword>
<evidence type="ECO:0000256" key="6">
    <source>
        <dbReference type="ARBA" id="ARBA00023211"/>
    </source>
</evidence>
<evidence type="ECO:0000256" key="3">
    <source>
        <dbReference type="ARBA" id="ARBA00022723"/>
    </source>
</evidence>
<evidence type="ECO:0000256" key="8">
    <source>
        <dbReference type="ARBA" id="ARBA00023295"/>
    </source>
</evidence>
<evidence type="ECO:0000256" key="7">
    <source>
        <dbReference type="ARBA" id="ARBA00023277"/>
    </source>
</evidence>
<name>A0ABU8C057_9RHOB</name>
<keyword evidence="6" id="KW-0464">Manganese</keyword>
<dbReference type="Gene3D" id="3.90.1820.10">
    <property type="entry name" value="AglA-like glucosidase"/>
    <property type="match status" value="1"/>
</dbReference>
<dbReference type="CDD" id="cd05297">
    <property type="entry name" value="GH4_alpha_glucosidase_galactosidase"/>
    <property type="match status" value="1"/>
</dbReference>
<dbReference type="PANTHER" id="PTHR32092:SF6">
    <property type="entry name" value="ALPHA-GALACTOSIDASE"/>
    <property type="match status" value="1"/>
</dbReference>
<dbReference type="SUPFAM" id="SSF51735">
    <property type="entry name" value="NAD(P)-binding Rossmann-fold domains"/>
    <property type="match status" value="1"/>
</dbReference>
<keyword evidence="5 9" id="KW-0520">NAD</keyword>
<keyword evidence="7" id="KW-0119">Carbohydrate metabolism</keyword>
<gene>
    <name evidence="11" type="ORF">V6590_19495</name>
</gene>
<dbReference type="InterPro" id="IPR001088">
    <property type="entry name" value="Glyco_hydro_4"/>
</dbReference>
<comment type="cofactor">
    <cofactor evidence="1">
        <name>Mn(2+)</name>
        <dbReference type="ChEBI" id="CHEBI:29035"/>
    </cofactor>
</comment>
<dbReference type="EMBL" id="JBALHR010000021">
    <property type="protein sequence ID" value="MEH7830341.1"/>
    <property type="molecule type" value="Genomic_DNA"/>
</dbReference>
<dbReference type="NCBIfam" id="NF011657">
    <property type="entry name" value="PRK15076.1"/>
    <property type="match status" value="1"/>
</dbReference>
<feature type="domain" description="Glycosyl hydrolase family 4 C-terminal" evidence="10">
    <location>
        <begin position="196"/>
        <end position="417"/>
    </location>
</feature>
<keyword evidence="4 9" id="KW-0378">Hydrolase</keyword>
<dbReference type="InterPro" id="IPR053715">
    <property type="entry name" value="GH4_Enzyme_sf"/>
</dbReference>
<dbReference type="PRINTS" id="PR00732">
    <property type="entry name" value="GLHYDRLASE4"/>
</dbReference>